<dbReference type="RefSeq" id="WP_183462495.1">
    <property type="nucleotide sequence ID" value="NZ_JACHWZ010000021.1"/>
</dbReference>
<gene>
    <name evidence="2" type="ORF">FHS09_003693</name>
</gene>
<reference evidence="2 3" key="1">
    <citation type="submission" date="2020-08" db="EMBL/GenBank/DDBJ databases">
        <title>Genomic Encyclopedia of Type Strains, Phase III (KMG-III): the genomes of soil and plant-associated and newly described type strains.</title>
        <authorList>
            <person name="Whitman W."/>
        </authorList>
    </citation>
    <scope>NUCLEOTIDE SEQUENCE [LARGE SCALE GENOMIC DNA]</scope>
    <source>
        <strain evidence="2 3">CECT 8799</strain>
    </source>
</reference>
<keyword evidence="3" id="KW-1185">Reference proteome</keyword>
<dbReference type="AlphaFoldDB" id="A0A7W4WFR4"/>
<evidence type="ECO:0000256" key="1">
    <source>
        <dbReference type="SAM" id="SignalP"/>
    </source>
</evidence>
<keyword evidence="1" id="KW-0732">Signal</keyword>
<feature type="signal peptide" evidence="1">
    <location>
        <begin position="1"/>
        <end position="21"/>
    </location>
</feature>
<protein>
    <recommendedName>
        <fullName evidence="4">DUF4410 domain-containing protein</fullName>
    </recommendedName>
</protein>
<dbReference type="Proteomes" id="UP000535937">
    <property type="component" value="Unassembled WGS sequence"/>
</dbReference>
<evidence type="ECO:0000313" key="3">
    <source>
        <dbReference type="Proteomes" id="UP000535937"/>
    </source>
</evidence>
<name>A0A7W4WFR4_9GAMM</name>
<evidence type="ECO:0000313" key="2">
    <source>
        <dbReference type="EMBL" id="MBB3062843.1"/>
    </source>
</evidence>
<proteinExistence type="predicted"/>
<sequence length="165" mass="18045">MKTGKVVAFLVGTLLSTSTLAQDNAEITINQKAEYYDTKVIAPNIVRECTNLGYKFSDSTKQFLEKYGFSAALQPELDLKTEGFNLKLSILNAVSSGNAWTGHRKSVTVEAELYRDGELIDSFQNARNSSGGFGGGFKGSCQILERCVHTLGNDVAKWIKSKHQG</sequence>
<dbReference type="EMBL" id="JACHWZ010000021">
    <property type="protein sequence ID" value="MBB3062843.1"/>
    <property type="molecule type" value="Genomic_DNA"/>
</dbReference>
<comment type="caution">
    <text evidence="2">The sequence shown here is derived from an EMBL/GenBank/DDBJ whole genome shotgun (WGS) entry which is preliminary data.</text>
</comment>
<organism evidence="2 3">
    <name type="scientific">Microbulbifer rhizosphaerae</name>
    <dbReference type="NCBI Taxonomy" id="1562603"/>
    <lineage>
        <taxon>Bacteria</taxon>
        <taxon>Pseudomonadati</taxon>
        <taxon>Pseudomonadota</taxon>
        <taxon>Gammaproteobacteria</taxon>
        <taxon>Cellvibrionales</taxon>
        <taxon>Microbulbiferaceae</taxon>
        <taxon>Microbulbifer</taxon>
    </lineage>
</organism>
<evidence type="ECO:0008006" key="4">
    <source>
        <dbReference type="Google" id="ProtNLM"/>
    </source>
</evidence>
<feature type="chain" id="PRO_5030893108" description="DUF4410 domain-containing protein" evidence="1">
    <location>
        <begin position="22"/>
        <end position="165"/>
    </location>
</feature>
<accession>A0A7W4WFR4</accession>